<accession>A0AAN4YWV5</accession>
<dbReference type="EMBL" id="BSYA01000294">
    <property type="protein sequence ID" value="GMG38320.1"/>
    <property type="molecule type" value="Genomic_DNA"/>
</dbReference>
<dbReference type="Proteomes" id="UP001165205">
    <property type="component" value="Unassembled WGS sequence"/>
</dbReference>
<sequence>MDPRCYRSGRRQKLGYVWYYHKGQEGWTEFQHQFEDILTTQMFAIVGWDQIEHSNVAEFVKFEAKYSEERELDFLSQWRHSFAWAIDPDWTRSGADEDGYDGRLKISATQIYFRFYEFISTKKYTLKDIWRDFHQVNKTQTYVPGPLPAWPSTDLDKPVWPDS</sequence>
<protein>
    <submittedName>
        <fullName evidence="1">Unnamed protein product</fullName>
    </submittedName>
</protein>
<gene>
    <name evidence="1" type="ORF">Aory04_001304400</name>
</gene>
<evidence type="ECO:0000313" key="1">
    <source>
        <dbReference type="EMBL" id="GMG38320.1"/>
    </source>
</evidence>
<proteinExistence type="predicted"/>
<reference evidence="1" key="1">
    <citation type="submission" date="2023-04" db="EMBL/GenBank/DDBJ databases">
        <title>Aspergillus oryzae NBRC 4228.</title>
        <authorList>
            <person name="Ichikawa N."/>
            <person name="Sato H."/>
            <person name="Tonouchi N."/>
        </authorList>
    </citation>
    <scope>NUCLEOTIDE SEQUENCE</scope>
    <source>
        <strain evidence="1">NBRC 4228</strain>
    </source>
</reference>
<name>A0AAN4YWV5_ASPOZ</name>
<comment type="caution">
    <text evidence="1">The sequence shown here is derived from an EMBL/GenBank/DDBJ whole genome shotgun (WGS) entry which is preliminary data.</text>
</comment>
<evidence type="ECO:0000313" key="2">
    <source>
        <dbReference type="Proteomes" id="UP001165205"/>
    </source>
</evidence>
<organism evidence="1 2">
    <name type="scientific">Aspergillus oryzae</name>
    <name type="common">Yellow koji mold</name>
    <dbReference type="NCBI Taxonomy" id="5062"/>
    <lineage>
        <taxon>Eukaryota</taxon>
        <taxon>Fungi</taxon>
        <taxon>Dikarya</taxon>
        <taxon>Ascomycota</taxon>
        <taxon>Pezizomycotina</taxon>
        <taxon>Eurotiomycetes</taxon>
        <taxon>Eurotiomycetidae</taxon>
        <taxon>Eurotiales</taxon>
        <taxon>Aspergillaceae</taxon>
        <taxon>Aspergillus</taxon>
        <taxon>Aspergillus subgen. Circumdati</taxon>
    </lineage>
</organism>
<dbReference type="AlphaFoldDB" id="A0AAN4YWV5"/>